<name>A0A7E4UZB3_PANRE</name>
<keyword evidence="1" id="KW-1185">Reference proteome</keyword>
<dbReference type="Pfam" id="PF13896">
    <property type="entry name" value="Glyco_transf_49"/>
    <property type="match status" value="1"/>
</dbReference>
<dbReference type="WBParaSite" id="Pan_g14405.t1">
    <property type="protein sequence ID" value="Pan_g14405.t1"/>
    <property type="gene ID" value="Pan_g14405"/>
</dbReference>
<sequence length="345" mass="40664">MPITLLNRYKFYNPSVKFQKYLCFQAETWDDLISYAVFIIPGHEAALPLLSKLHHCHNLTRSKVSIHLVWMRGLFQRECAVDTTVASIESVFKQRVSCDNFSIDAVIDKLQHFKIGFTNYPINIMRNEARRGAPTKLHLVGDIETQWSNGFAKKARNLTRKLLNNDYGNAVLVYRRFEQDSNSEFPADIDTFAKLIRDRKIVQFHQKFFRSGHIIPNLDMWISYSLNRDKVLLKNLSYGHHEWEPQFIMRHDAPYHYEHTPTRYLDHQFLCYELCRAGYSFLLMTHVFNIHPGIKSQNSLYERAVDAYGRAHSYPILKKYGEYLNSEYPVEPDAGRRCPKWKDFL</sequence>
<reference evidence="2" key="2">
    <citation type="submission" date="2020-10" db="UniProtKB">
        <authorList>
            <consortium name="WormBaseParasite"/>
        </authorList>
    </citation>
    <scope>IDENTIFICATION</scope>
</reference>
<reference evidence="1" key="1">
    <citation type="journal article" date="2013" name="Genetics">
        <title>The draft genome and transcriptome of Panagrellus redivivus are shaped by the harsh demands of a free-living lifestyle.</title>
        <authorList>
            <person name="Srinivasan J."/>
            <person name="Dillman A.R."/>
            <person name="Macchietto M.G."/>
            <person name="Heikkinen L."/>
            <person name="Lakso M."/>
            <person name="Fracchia K.M."/>
            <person name="Antoshechkin I."/>
            <person name="Mortazavi A."/>
            <person name="Wong G."/>
            <person name="Sternberg P.W."/>
        </authorList>
    </citation>
    <scope>NUCLEOTIDE SEQUENCE [LARGE SCALE GENOMIC DNA]</scope>
    <source>
        <strain evidence="1">MT8872</strain>
    </source>
</reference>
<organism evidence="1 2">
    <name type="scientific">Panagrellus redivivus</name>
    <name type="common">Microworm</name>
    <dbReference type="NCBI Taxonomy" id="6233"/>
    <lineage>
        <taxon>Eukaryota</taxon>
        <taxon>Metazoa</taxon>
        <taxon>Ecdysozoa</taxon>
        <taxon>Nematoda</taxon>
        <taxon>Chromadorea</taxon>
        <taxon>Rhabditida</taxon>
        <taxon>Tylenchina</taxon>
        <taxon>Panagrolaimomorpha</taxon>
        <taxon>Panagrolaimoidea</taxon>
        <taxon>Panagrolaimidae</taxon>
        <taxon>Panagrellus</taxon>
    </lineage>
</organism>
<dbReference type="PANTHER" id="PTHR47411">
    <property type="entry name" value="B3GNT1, BETA-1,3-N-ACETYLGUCOSAMINYLTRANSFERASE 1, HOMOLOG"/>
    <property type="match status" value="1"/>
</dbReference>
<evidence type="ECO:0000313" key="1">
    <source>
        <dbReference type="Proteomes" id="UP000492821"/>
    </source>
</evidence>
<proteinExistence type="predicted"/>
<protein>
    <submittedName>
        <fullName evidence="2">Glycosyltransferase family 17</fullName>
    </submittedName>
</protein>
<evidence type="ECO:0000313" key="2">
    <source>
        <dbReference type="WBParaSite" id="Pan_g14405.t1"/>
    </source>
</evidence>
<dbReference type="Proteomes" id="UP000492821">
    <property type="component" value="Unassembled WGS sequence"/>
</dbReference>
<dbReference type="PANTHER" id="PTHR47411:SF3">
    <property type="entry name" value="I-BETA-1,3-N-ACETYLGLUCOSAMINYLTRANSFERASE"/>
    <property type="match status" value="1"/>
</dbReference>
<accession>A0A7E4UZB3</accession>
<dbReference type="AlphaFoldDB" id="A0A7E4UZB3"/>